<evidence type="ECO:0000256" key="1">
    <source>
        <dbReference type="ARBA" id="ARBA00004141"/>
    </source>
</evidence>
<organism evidence="9 10">
    <name type="scientific">Chlorella ohadii</name>
    <dbReference type="NCBI Taxonomy" id="2649997"/>
    <lineage>
        <taxon>Eukaryota</taxon>
        <taxon>Viridiplantae</taxon>
        <taxon>Chlorophyta</taxon>
        <taxon>core chlorophytes</taxon>
        <taxon>Trebouxiophyceae</taxon>
        <taxon>Chlorellales</taxon>
        <taxon>Chlorellaceae</taxon>
        <taxon>Chlorella clade</taxon>
        <taxon>Chlorella</taxon>
    </lineage>
</organism>
<evidence type="ECO:0000256" key="5">
    <source>
        <dbReference type="ARBA" id="ARBA00023136"/>
    </source>
</evidence>
<name>A0AAD5DPC2_9CHLO</name>
<feature type="transmembrane region" description="Helical" evidence="6">
    <location>
        <begin position="447"/>
        <end position="467"/>
    </location>
</feature>
<dbReference type="GO" id="GO:0016491">
    <property type="term" value="F:oxidoreductase activity"/>
    <property type="evidence" value="ECO:0007669"/>
    <property type="project" value="UniProtKB-KW"/>
</dbReference>
<feature type="transmembrane region" description="Helical" evidence="6">
    <location>
        <begin position="602"/>
        <end position="623"/>
    </location>
</feature>
<keyword evidence="2 6" id="KW-0812">Transmembrane</keyword>
<feature type="domain" description="Ferric reductase NAD binding" evidence="8">
    <location>
        <begin position="448"/>
        <end position="541"/>
    </location>
</feature>
<evidence type="ECO:0000256" key="3">
    <source>
        <dbReference type="ARBA" id="ARBA00022989"/>
    </source>
</evidence>
<keyword evidence="3 6" id="KW-1133">Transmembrane helix</keyword>
<feature type="transmembrane region" description="Helical" evidence="6">
    <location>
        <begin position="268"/>
        <end position="288"/>
    </location>
</feature>
<evidence type="ECO:0000259" key="7">
    <source>
        <dbReference type="Pfam" id="PF01794"/>
    </source>
</evidence>
<dbReference type="GO" id="GO:0005886">
    <property type="term" value="C:plasma membrane"/>
    <property type="evidence" value="ECO:0007669"/>
    <property type="project" value="TreeGrafter"/>
</dbReference>
<evidence type="ECO:0000313" key="10">
    <source>
        <dbReference type="Proteomes" id="UP001205105"/>
    </source>
</evidence>
<dbReference type="AlphaFoldDB" id="A0AAD5DPC2"/>
<feature type="domain" description="Ferric oxidoreductase" evidence="7">
    <location>
        <begin position="189"/>
        <end position="310"/>
    </location>
</feature>
<dbReference type="InterPro" id="IPR013121">
    <property type="entry name" value="Fe_red_NAD-bd_6"/>
</dbReference>
<dbReference type="Pfam" id="PF08030">
    <property type="entry name" value="NAD_binding_6"/>
    <property type="match status" value="1"/>
</dbReference>
<feature type="transmembrane region" description="Helical" evidence="6">
    <location>
        <begin position="643"/>
        <end position="668"/>
    </location>
</feature>
<dbReference type="SFLD" id="SFLDG01168">
    <property type="entry name" value="Ferric_reductase_subgroup_(FRE"/>
    <property type="match status" value="1"/>
</dbReference>
<evidence type="ECO:0000256" key="2">
    <source>
        <dbReference type="ARBA" id="ARBA00022692"/>
    </source>
</evidence>
<proteinExistence type="predicted"/>
<dbReference type="InterPro" id="IPR039261">
    <property type="entry name" value="FNR_nucleotide-bd"/>
</dbReference>
<dbReference type="CDD" id="cd06186">
    <property type="entry name" value="NOX_Duox_like_FAD_NADP"/>
    <property type="match status" value="1"/>
</dbReference>
<feature type="transmembrane region" description="Helical" evidence="6">
    <location>
        <begin position="137"/>
        <end position="155"/>
    </location>
</feature>
<feature type="transmembrane region" description="Helical" evidence="6">
    <location>
        <begin position="72"/>
        <end position="92"/>
    </location>
</feature>
<comment type="caution">
    <text evidence="9">The sequence shown here is derived from an EMBL/GenBank/DDBJ whole genome shotgun (WGS) entry which is preliminary data.</text>
</comment>
<evidence type="ECO:0000313" key="9">
    <source>
        <dbReference type="EMBL" id="KAI7839460.1"/>
    </source>
</evidence>
<dbReference type="Pfam" id="PF01794">
    <property type="entry name" value="Ferric_reduct"/>
    <property type="match status" value="1"/>
</dbReference>
<keyword evidence="4" id="KW-0560">Oxidoreductase</keyword>
<protein>
    <recommendedName>
        <fullName evidence="11">FAD-binding FR-type domain-containing protein</fullName>
    </recommendedName>
</protein>
<dbReference type="Gene3D" id="3.40.50.80">
    <property type="entry name" value="Nucleotide-binding domain of ferredoxin-NADP reductase (FNR) module"/>
    <property type="match status" value="1"/>
</dbReference>
<dbReference type="Proteomes" id="UP001205105">
    <property type="component" value="Unassembled WGS sequence"/>
</dbReference>
<comment type="subcellular location">
    <subcellularLocation>
        <location evidence="1">Membrane</location>
        <topology evidence="1">Multi-pass membrane protein</topology>
    </subcellularLocation>
</comment>
<feature type="transmembrane region" description="Helical" evidence="6">
    <location>
        <begin position="20"/>
        <end position="37"/>
    </location>
</feature>
<evidence type="ECO:0000256" key="6">
    <source>
        <dbReference type="SAM" id="Phobius"/>
    </source>
</evidence>
<dbReference type="SFLD" id="SFLDS00052">
    <property type="entry name" value="Ferric_Reductase_Domain"/>
    <property type="match status" value="1"/>
</dbReference>
<dbReference type="SUPFAM" id="SSF52343">
    <property type="entry name" value="Ferredoxin reductase-like, C-terminal NADP-linked domain"/>
    <property type="match status" value="1"/>
</dbReference>
<dbReference type="EMBL" id="JADXDR010000101">
    <property type="protein sequence ID" value="KAI7839460.1"/>
    <property type="molecule type" value="Genomic_DNA"/>
</dbReference>
<feature type="transmembrane region" description="Helical" evidence="6">
    <location>
        <begin position="295"/>
        <end position="317"/>
    </location>
</feature>
<feature type="transmembrane region" description="Helical" evidence="6">
    <location>
        <begin position="226"/>
        <end position="248"/>
    </location>
</feature>
<gene>
    <name evidence="9" type="ORF">COHA_006861</name>
</gene>
<accession>A0AAD5DPC2</accession>
<evidence type="ECO:0008006" key="11">
    <source>
        <dbReference type="Google" id="ProtNLM"/>
    </source>
</evidence>
<feature type="transmembrane region" description="Helical" evidence="6">
    <location>
        <begin position="184"/>
        <end position="205"/>
    </location>
</feature>
<dbReference type="InterPro" id="IPR050369">
    <property type="entry name" value="RBOH/FRE"/>
</dbReference>
<dbReference type="InterPro" id="IPR013130">
    <property type="entry name" value="Fe3_Rdtase_TM_dom"/>
</dbReference>
<reference evidence="9" key="1">
    <citation type="submission" date="2020-11" db="EMBL/GenBank/DDBJ databases">
        <title>Chlorella ohadii genome sequencing and assembly.</title>
        <authorList>
            <person name="Murik O."/>
            <person name="Treves H."/>
            <person name="Kedem I."/>
            <person name="Shotland Y."/>
            <person name="Kaplan A."/>
        </authorList>
    </citation>
    <scope>NUCLEOTIDE SEQUENCE</scope>
    <source>
        <strain evidence="9">1</strain>
    </source>
</reference>
<keyword evidence="10" id="KW-1185">Reference proteome</keyword>
<sequence length="778" mass="85621">MVAPSGRSLAATATHAGLKLFIAGCAGLFSYFVIAWLTSRFYDTFAKVYAGWAIIYPYGAEYKAPLLDSYDTFTVAMTWLPLLAAGLATLVLKNLPRDWVPRAWSRLRSRVRHVLSWQAPPRCFWTWWCGGMDVQDALVLAFVLALNAYYFAYYLQAYTNRVDAMLAAGIALPQSRSVYMTGRVALTFGIMMWPNLWLLFLPIPQSSFLQQLTGLDYSRMIRYHRWLGHITMVVLSLHGWLYYLYWAMAHEFWVEFSNWGTLSAINNLAGTLAYLFALVLWTTSIGWIRRRFFEVFYRCHVVCFIGFLLFACMHYYWSWSYFLPGLLLYAADLALRSGQLSNTTLVTASSVDEQAGVATLQLRASKSLGCPVRELFLLVPAISRWQWHPISVAGAQPDASGSGSVLTLHIKRYGRWTAELLRLLKHPRPLALRVSAPEAPSEVEWRGYQTLLLIGGGIGVTPLLRMLREIIAYRNSGKVEELPAHVHLIWACRDPRELCILDADTLAAALSGTGWLTIDLYCTAANALPAASKMEQEGSGKQHSPRDLTVKLEDSETASTDSQLAAPGAAKELKPARALLSSPMFHSFATAIQPQALGDVHLAVVLLLTFLGAWFGTVLGGAYVGETYTFYLSSSIPIPNTAYWKWGLVWFFTQTIMALAMPYVLAVLPVQAYRYWAQSAELLPLAPPSTSCQGHGAGCQLVGSSLVANGEAGLIISTGRPALRDAMVSAGKAAGTASEVGIFVGGPDAMTRAVQLEAAALNGAGPVHFAVHITAHAL</sequence>
<evidence type="ECO:0000256" key="4">
    <source>
        <dbReference type="ARBA" id="ARBA00023002"/>
    </source>
</evidence>
<dbReference type="PANTHER" id="PTHR11972">
    <property type="entry name" value="NADPH OXIDASE"/>
    <property type="match status" value="1"/>
</dbReference>
<keyword evidence="5 6" id="KW-0472">Membrane</keyword>
<evidence type="ECO:0000259" key="8">
    <source>
        <dbReference type="Pfam" id="PF08030"/>
    </source>
</evidence>
<dbReference type="PANTHER" id="PTHR11972:SF69">
    <property type="entry name" value="FERRIC REDUCTION OXIDASE 6-RELATED"/>
    <property type="match status" value="1"/>
</dbReference>